<evidence type="ECO:0000313" key="2">
    <source>
        <dbReference type="Proteomes" id="UP000680514"/>
    </source>
</evidence>
<organism evidence="1 2">
    <name type="scientific">Lysobacter helvus</name>
    <dbReference type="NCBI Taxonomy" id="2675059"/>
    <lineage>
        <taxon>Bacteria</taxon>
        <taxon>Pseudomonadati</taxon>
        <taxon>Pseudomonadota</taxon>
        <taxon>Gammaproteobacteria</taxon>
        <taxon>Lysobacterales</taxon>
        <taxon>Lysobacteraceae</taxon>
        <taxon>Lysobacter</taxon>
    </lineage>
</organism>
<reference evidence="1 2" key="1">
    <citation type="submission" date="2021-03" db="EMBL/GenBank/DDBJ databases">
        <title>Complete Genome Sequences of Two Lysobacter Strains Isolated from Sea Water (Lysobacter caseinilyticus) and Soil (Lysobacter helvus) in South Korea.</title>
        <authorList>
            <person name="Watanabe Y."/>
            <person name="Arakawa K."/>
        </authorList>
    </citation>
    <scope>NUCLEOTIDE SEQUENCE [LARGE SCALE GENOMIC DNA]</scope>
    <source>
        <strain evidence="1 2">D10</strain>
    </source>
</reference>
<sequence length="132" mass="14797">MEIADSLQLPTMSLDTSLPYYPELTDWPHEPVRPIQIADCGWYRDGGPQGGTYYADLVDSEGNRFPFFFDRFLGRLCFGSATEPDRDAAFLRPGSRVEQESIALIETLAQNSPQFPDLLGKIRHAKVWAASA</sequence>
<evidence type="ECO:0000313" key="1">
    <source>
        <dbReference type="EMBL" id="BCT96828.1"/>
    </source>
</evidence>
<accession>A0ABM7QGR1</accession>
<dbReference type="Proteomes" id="UP000680514">
    <property type="component" value="Chromosome"/>
</dbReference>
<proteinExistence type="predicted"/>
<dbReference type="EMBL" id="AP024546">
    <property type="protein sequence ID" value="BCT96828.1"/>
    <property type="molecule type" value="Genomic_DNA"/>
</dbReference>
<protein>
    <submittedName>
        <fullName evidence="1">Uncharacterized protein</fullName>
    </submittedName>
</protein>
<gene>
    <name evidence="1" type="ORF">LYSHEL_26990</name>
</gene>
<keyword evidence="2" id="KW-1185">Reference proteome</keyword>
<name>A0ABM7QGR1_9GAMM</name>